<name>A0ABV6ADR5_9HYPH</name>
<comment type="caution">
    <text evidence="2">The sequence shown here is derived from an EMBL/GenBank/DDBJ whole genome shotgun (WGS) entry which is preliminary data.</text>
</comment>
<dbReference type="PROSITE" id="PS50206">
    <property type="entry name" value="RHODANESE_3"/>
    <property type="match status" value="1"/>
</dbReference>
<feature type="domain" description="Rhodanese" evidence="1">
    <location>
        <begin position="19"/>
        <end position="112"/>
    </location>
</feature>
<dbReference type="SUPFAM" id="SSF52821">
    <property type="entry name" value="Rhodanese/Cell cycle control phosphatase"/>
    <property type="match status" value="1"/>
</dbReference>
<proteinExistence type="predicted"/>
<dbReference type="InterPro" id="IPR036873">
    <property type="entry name" value="Rhodanese-like_dom_sf"/>
</dbReference>
<keyword evidence="3" id="KW-1185">Reference proteome</keyword>
<evidence type="ECO:0000313" key="3">
    <source>
        <dbReference type="Proteomes" id="UP001589692"/>
    </source>
</evidence>
<reference evidence="2 3" key="1">
    <citation type="submission" date="2024-09" db="EMBL/GenBank/DDBJ databases">
        <authorList>
            <person name="Sun Q."/>
            <person name="Mori K."/>
        </authorList>
    </citation>
    <scope>NUCLEOTIDE SEQUENCE [LARGE SCALE GENOMIC DNA]</scope>
    <source>
        <strain evidence="2 3">TBRC 4938</strain>
    </source>
</reference>
<evidence type="ECO:0000259" key="1">
    <source>
        <dbReference type="PROSITE" id="PS50206"/>
    </source>
</evidence>
<dbReference type="Gene3D" id="3.40.250.10">
    <property type="entry name" value="Rhodanese-like domain"/>
    <property type="match status" value="1"/>
</dbReference>
<protein>
    <submittedName>
        <fullName evidence="2">Rhodanese-like domain-containing protein</fullName>
    </submittedName>
</protein>
<gene>
    <name evidence="2" type="ORF">ACFFP0_07540</name>
</gene>
<dbReference type="EMBL" id="JBHMAA010000008">
    <property type="protein sequence ID" value="MFB9948696.1"/>
    <property type="molecule type" value="Genomic_DNA"/>
</dbReference>
<accession>A0ABV6ADR5</accession>
<sequence>MVESVESTRLKAEAAVEAIHEGALLIDVRSEAGRSRDGELQGAIVIAKPDVLHVLSERIRRVSDEQKIVIFCGSVKGSGPVVDTLTQAGFVGVYDVDGGFSALRDQGLSLIPRAAPAA</sequence>
<dbReference type="SMART" id="SM00450">
    <property type="entry name" value="RHOD"/>
    <property type="match status" value="1"/>
</dbReference>
<dbReference type="Pfam" id="PF00581">
    <property type="entry name" value="Rhodanese"/>
    <property type="match status" value="1"/>
</dbReference>
<dbReference type="CDD" id="cd00158">
    <property type="entry name" value="RHOD"/>
    <property type="match status" value="1"/>
</dbReference>
<organism evidence="2 3">
    <name type="scientific">Rhizobium puerariae</name>
    <dbReference type="NCBI Taxonomy" id="1585791"/>
    <lineage>
        <taxon>Bacteria</taxon>
        <taxon>Pseudomonadati</taxon>
        <taxon>Pseudomonadota</taxon>
        <taxon>Alphaproteobacteria</taxon>
        <taxon>Hyphomicrobiales</taxon>
        <taxon>Rhizobiaceae</taxon>
        <taxon>Rhizobium/Agrobacterium group</taxon>
        <taxon>Rhizobium</taxon>
    </lineage>
</organism>
<dbReference type="Proteomes" id="UP001589692">
    <property type="component" value="Unassembled WGS sequence"/>
</dbReference>
<dbReference type="RefSeq" id="WP_377258367.1">
    <property type="nucleotide sequence ID" value="NZ_JBHMAA010000008.1"/>
</dbReference>
<dbReference type="InterPro" id="IPR001763">
    <property type="entry name" value="Rhodanese-like_dom"/>
</dbReference>
<evidence type="ECO:0000313" key="2">
    <source>
        <dbReference type="EMBL" id="MFB9948696.1"/>
    </source>
</evidence>